<reference evidence="1" key="1">
    <citation type="submission" date="2014-11" db="EMBL/GenBank/DDBJ databases">
        <authorList>
            <person name="Amaro Gonzalez C."/>
        </authorList>
    </citation>
    <scope>NUCLEOTIDE SEQUENCE</scope>
</reference>
<protein>
    <submittedName>
        <fullName evidence="1">Uncharacterized protein</fullName>
    </submittedName>
</protein>
<evidence type="ECO:0000313" key="1">
    <source>
        <dbReference type="EMBL" id="JAH12230.1"/>
    </source>
</evidence>
<organism evidence="1">
    <name type="scientific">Anguilla anguilla</name>
    <name type="common">European freshwater eel</name>
    <name type="synonym">Muraena anguilla</name>
    <dbReference type="NCBI Taxonomy" id="7936"/>
    <lineage>
        <taxon>Eukaryota</taxon>
        <taxon>Metazoa</taxon>
        <taxon>Chordata</taxon>
        <taxon>Craniata</taxon>
        <taxon>Vertebrata</taxon>
        <taxon>Euteleostomi</taxon>
        <taxon>Actinopterygii</taxon>
        <taxon>Neopterygii</taxon>
        <taxon>Teleostei</taxon>
        <taxon>Anguilliformes</taxon>
        <taxon>Anguillidae</taxon>
        <taxon>Anguilla</taxon>
    </lineage>
</organism>
<name>A0A0E9Q7D8_ANGAN</name>
<reference evidence="1" key="2">
    <citation type="journal article" date="2015" name="Fish Shellfish Immunol.">
        <title>Early steps in the European eel (Anguilla anguilla)-Vibrio vulnificus interaction in the gills: Role of the RtxA13 toxin.</title>
        <authorList>
            <person name="Callol A."/>
            <person name="Pajuelo D."/>
            <person name="Ebbesson L."/>
            <person name="Teles M."/>
            <person name="MacKenzie S."/>
            <person name="Amaro C."/>
        </authorList>
    </citation>
    <scope>NUCLEOTIDE SEQUENCE</scope>
</reference>
<dbReference type="AlphaFoldDB" id="A0A0E9Q7D8"/>
<dbReference type="EMBL" id="GBXM01096347">
    <property type="protein sequence ID" value="JAH12230.1"/>
    <property type="molecule type" value="Transcribed_RNA"/>
</dbReference>
<accession>A0A0E9Q7D8</accession>
<sequence>MENCTSTACGQLTFVLNGDLQVDANVTLFFSSQTRVSSTTL</sequence>
<proteinExistence type="predicted"/>